<dbReference type="InterPro" id="IPR029062">
    <property type="entry name" value="Class_I_gatase-like"/>
</dbReference>
<feature type="region of interest" description="Disordered" evidence="8">
    <location>
        <begin position="31"/>
        <end position="51"/>
    </location>
</feature>
<organism evidence="11 12">
    <name type="scientific">Hymenobacter ginkgonis</name>
    <dbReference type="NCBI Taxonomy" id="2682976"/>
    <lineage>
        <taxon>Bacteria</taxon>
        <taxon>Pseudomonadati</taxon>
        <taxon>Bacteroidota</taxon>
        <taxon>Cytophagia</taxon>
        <taxon>Cytophagales</taxon>
        <taxon>Hymenobacteraceae</taxon>
        <taxon>Hymenobacter</taxon>
    </lineage>
</organism>
<accession>A0A7K1TFW6</accession>
<comment type="caution">
    <text evidence="11">The sequence shown here is derived from an EMBL/GenBank/DDBJ whole genome shotgun (WGS) entry which is preliminary data.</text>
</comment>
<keyword evidence="6" id="KW-0482">Metalloprotease</keyword>
<comment type="cofactor">
    <cofactor evidence="1">
        <name>Zn(2+)</name>
        <dbReference type="ChEBI" id="CHEBI:29105"/>
    </cofactor>
</comment>
<dbReference type="InterPro" id="IPR000834">
    <property type="entry name" value="Peptidase_M14"/>
</dbReference>
<keyword evidence="9" id="KW-0732">Signal</keyword>
<evidence type="ECO:0000256" key="2">
    <source>
        <dbReference type="ARBA" id="ARBA00005988"/>
    </source>
</evidence>
<keyword evidence="4" id="KW-0378">Hydrolase</keyword>
<evidence type="ECO:0000259" key="10">
    <source>
        <dbReference type="PROSITE" id="PS52035"/>
    </source>
</evidence>
<keyword evidence="5" id="KW-0862">Zinc</keyword>
<evidence type="ECO:0000256" key="1">
    <source>
        <dbReference type="ARBA" id="ARBA00001947"/>
    </source>
</evidence>
<evidence type="ECO:0000256" key="5">
    <source>
        <dbReference type="ARBA" id="ARBA00022833"/>
    </source>
</evidence>
<keyword evidence="3" id="KW-0645">Protease</keyword>
<evidence type="ECO:0000256" key="8">
    <source>
        <dbReference type="SAM" id="MobiDB-lite"/>
    </source>
</evidence>
<dbReference type="SMART" id="SM00631">
    <property type="entry name" value="Zn_pept"/>
    <property type="match status" value="1"/>
</dbReference>
<dbReference type="SUPFAM" id="SSF52317">
    <property type="entry name" value="Class I glutamine amidotransferase-like"/>
    <property type="match status" value="1"/>
</dbReference>
<gene>
    <name evidence="11" type="ORF">GO988_12780</name>
</gene>
<keyword evidence="11" id="KW-0121">Carboxypeptidase</keyword>
<dbReference type="Proteomes" id="UP000441336">
    <property type="component" value="Unassembled WGS sequence"/>
</dbReference>
<feature type="domain" description="Peptidase M14" evidence="10">
    <location>
        <begin position="66"/>
        <end position="395"/>
    </location>
</feature>
<sequence length="876" mass="97534">MLSYASYLGNNAKHLLRSTTLLAGLLAGTAGHAQTTPPSLPPPMATDATGPLLTPDQFLGYKLGDQFTPHAEVLRYAAHVVAHTPSRMKVVRYGQTYEHRPLEVIEVASADNFGRLEEIQHNARRLASLESGAASRQLPAVAWLSYNVHGNEAVSSEAVMQVLYDLANPQDAQVQNWLKNTVVVIDPCVNPDGHDRYANWYNRVRNQNPNAGPDSWEHHEPWPGGRYNHYYFDLNRDWAWQTQQESRQRIVLYNQWLPQVHADFHEMGPNNSYYFSPAAKPFHADITPWQRQFQNVIGDYNRATFDKNNWLYFTREVYDLFAPTYGDTWPSFNGAIGMTYEQGGGGPAGVRYARTDGDTLTLAQRIAHHHAASRATLQATAERHDDLLREFQAYFTNAKTKPGGTYKTFVLASGSDPGQLRMLTQYLERQQISYGFAPKKVKTKGFSYASGKTEEVEIMPHDVLISMYQPKSTLVKVLFEPRPQLEDSLTYDITSWALPYSFGVKAYALAQRLDGSGPTPSTTVVKGSAAADDKPYAYLARWNNLQDIRFLSQLLQQKVKVRFAQQAFEAEGQKYAAGTLIMTRTGNEALGAKFDQLVRAQADSAGTVVQAVKSGFSTTGHDLGSGSVHFVKRPNVAVVAGPGIDATAFGEVWHFFEQQLGYPITVLGTEYLSRVAMQKIDVLILPDGDYTDVYPDRALESLRAWVRGGGKLIAMEGATQFLANKRDFLLKTKSADSVALKKAALANPYLPLRRYGTAERENTEDKALGSIYRVQLDNTHPLAFGYGDTYSALIRTPISYRFLGKGGWNVGVIKKNGYYAGFSGSKARKQLTDTFVLGEQDLGRGQVIYLADNPLFRAFWQSGKLLFGNAVFLVGQ</sequence>
<dbReference type="PANTHER" id="PTHR11705:SF143">
    <property type="entry name" value="SLL0236 PROTEIN"/>
    <property type="match status" value="1"/>
</dbReference>
<evidence type="ECO:0000313" key="12">
    <source>
        <dbReference type="Proteomes" id="UP000441336"/>
    </source>
</evidence>
<name>A0A7K1TFW6_9BACT</name>
<dbReference type="GO" id="GO:0006508">
    <property type="term" value="P:proteolysis"/>
    <property type="evidence" value="ECO:0007669"/>
    <property type="project" value="UniProtKB-KW"/>
</dbReference>
<dbReference type="AlphaFoldDB" id="A0A7K1TFW6"/>
<dbReference type="SUPFAM" id="SSF53187">
    <property type="entry name" value="Zn-dependent exopeptidases"/>
    <property type="match status" value="1"/>
</dbReference>
<dbReference type="EMBL" id="WQKZ01000003">
    <property type="protein sequence ID" value="MVN77202.1"/>
    <property type="molecule type" value="Genomic_DNA"/>
</dbReference>
<evidence type="ECO:0000256" key="6">
    <source>
        <dbReference type="ARBA" id="ARBA00023049"/>
    </source>
</evidence>
<dbReference type="PROSITE" id="PS52035">
    <property type="entry name" value="PEPTIDASE_M14"/>
    <property type="match status" value="1"/>
</dbReference>
<reference evidence="11 12" key="1">
    <citation type="submission" date="2019-12" db="EMBL/GenBank/DDBJ databases">
        <title>Hymenobacter sp. HMF4947 Genome sequencing and assembly.</title>
        <authorList>
            <person name="Kang H."/>
            <person name="Cha I."/>
            <person name="Kim H."/>
            <person name="Joh K."/>
        </authorList>
    </citation>
    <scope>NUCLEOTIDE SEQUENCE [LARGE SCALE GENOMIC DNA]</scope>
    <source>
        <strain evidence="11 12">HMF4947</strain>
    </source>
</reference>
<evidence type="ECO:0000256" key="4">
    <source>
        <dbReference type="ARBA" id="ARBA00022801"/>
    </source>
</evidence>
<comment type="caution">
    <text evidence="7">Lacks conserved residue(s) required for the propagation of feature annotation.</text>
</comment>
<comment type="similarity">
    <text evidence="2 7">Belongs to the peptidase M14 family.</text>
</comment>
<proteinExistence type="inferred from homology"/>
<dbReference type="PANTHER" id="PTHR11705">
    <property type="entry name" value="PROTEASE FAMILY M14 CARBOXYPEPTIDASE A,B"/>
    <property type="match status" value="1"/>
</dbReference>
<evidence type="ECO:0000256" key="7">
    <source>
        <dbReference type="PROSITE-ProRule" id="PRU01379"/>
    </source>
</evidence>
<dbReference type="Pfam" id="PF00246">
    <property type="entry name" value="Peptidase_M14"/>
    <property type="match status" value="1"/>
</dbReference>
<dbReference type="Gene3D" id="3.40.50.880">
    <property type="match status" value="1"/>
</dbReference>
<keyword evidence="12" id="KW-1185">Reference proteome</keyword>
<protein>
    <submittedName>
        <fullName evidence="11">Zinc carboxypeptidase</fullName>
    </submittedName>
</protein>
<dbReference type="Gene3D" id="3.40.630.10">
    <property type="entry name" value="Zn peptidases"/>
    <property type="match status" value="1"/>
</dbReference>
<feature type="chain" id="PRO_5029581057" evidence="9">
    <location>
        <begin position="34"/>
        <end position="876"/>
    </location>
</feature>
<feature type="signal peptide" evidence="9">
    <location>
        <begin position="1"/>
        <end position="33"/>
    </location>
</feature>
<evidence type="ECO:0000313" key="11">
    <source>
        <dbReference type="EMBL" id="MVN77202.1"/>
    </source>
</evidence>
<dbReference type="GO" id="GO:0004181">
    <property type="term" value="F:metallocarboxypeptidase activity"/>
    <property type="evidence" value="ECO:0007669"/>
    <property type="project" value="InterPro"/>
</dbReference>
<dbReference type="CDD" id="cd06238">
    <property type="entry name" value="M14-like"/>
    <property type="match status" value="1"/>
</dbReference>
<evidence type="ECO:0000256" key="3">
    <source>
        <dbReference type="ARBA" id="ARBA00022670"/>
    </source>
</evidence>
<dbReference type="GO" id="GO:0005615">
    <property type="term" value="C:extracellular space"/>
    <property type="evidence" value="ECO:0007669"/>
    <property type="project" value="TreeGrafter"/>
</dbReference>
<evidence type="ECO:0000256" key="9">
    <source>
        <dbReference type="SAM" id="SignalP"/>
    </source>
</evidence>
<dbReference type="GO" id="GO:0008270">
    <property type="term" value="F:zinc ion binding"/>
    <property type="evidence" value="ECO:0007669"/>
    <property type="project" value="InterPro"/>
</dbReference>
<dbReference type="CDD" id="cd01653">
    <property type="entry name" value="GATase1"/>
    <property type="match status" value="1"/>
</dbReference>